<feature type="signal peptide" evidence="5">
    <location>
        <begin position="1"/>
        <end position="29"/>
    </location>
</feature>
<dbReference type="Gene3D" id="3.30.420.40">
    <property type="match status" value="2"/>
</dbReference>
<dbReference type="Gene3D" id="1.20.1270.10">
    <property type="match status" value="1"/>
</dbReference>
<dbReference type="SUPFAM" id="SSF53067">
    <property type="entry name" value="Actin-like ATPase domain"/>
    <property type="match status" value="2"/>
</dbReference>
<feature type="compositionally biased region" description="Low complexity" evidence="4">
    <location>
        <begin position="972"/>
        <end position="1002"/>
    </location>
</feature>
<dbReference type="FunFam" id="1.20.1270.10:FF:000002">
    <property type="entry name" value="Heat shock 70 kDa protein 4"/>
    <property type="match status" value="1"/>
</dbReference>
<proteinExistence type="predicted"/>
<dbReference type="PRINTS" id="PR00301">
    <property type="entry name" value="HEATSHOCK70"/>
</dbReference>
<evidence type="ECO:0000256" key="4">
    <source>
        <dbReference type="SAM" id="MobiDB-lite"/>
    </source>
</evidence>
<dbReference type="GO" id="GO:0005524">
    <property type="term" value="F:ATP binding"/>
    <property type="evidence" value="ECO:0007669"/>
    <property type="project" value="UniProtKB-KW"/>
</dbReference>
<sequence>MIPPGRRKLAPCTLLPLLLLILFSTTTHAASAVLGIDLGTEYLKAAIARPGSPIEIVLSKDSKRKEAATLAFKPSRAQDKDDDAFPERLYGGDAAALSARFPSDVYPNLKSLLGVEYSTEAVKTYAARYPGLNIEAVPRGVAADNKAGTVGFKSRSFGSKDDLFMVEELLAMELKNVKSNAEAMLAKGVYVTDVVITHPSFYTAEEKRAIELAADLAGLRVLGLVSDGLAVGLNYATHRTFESVTDGAKPEYHLIYDMGAGSTTATALKFQGRTIKGPAKRNSTVQEVITLGTGFDATLGGDSLNDVIVEDIIAQFVESPKVKKLGLTTGQVRAHGKTMARIWKEAERIRQFLSANAASGATFDGLYDDDITFKYSLTREKFEELTAEVAARVGSPIEAALQFAGLQLGDLDSIILHGGAVRTPFVQKQLEKVAVRPAQLKSNVNADEAAVMGAAFKAASLHPSFRVKDIRDTDISSFSFALKWNADNKEKSQKLFTPSSQVGVEKQVPIKTLEDVTLAFSQTVKGSDVTILQVEALNLTKSVAELKDKHSCSASNISTVFSVRLSPVDALPEVIAGSVSCEVENTKGGTVLDNVKGLFGFGKKDNEQKLLDDDGMVEDSSESLTPLPVSDTTSSGSTISSASPSPAEPSGGSSSSSSSTDAALASKATPSVVSIPLSLKTAVVGLNAPPSDTLPRLRQRLSRFDTSDRNAVLRAEALNTLEAFTYRARDYLEDESFTAALSDSARKELEKQLASASEWLYGEGLDAKLQDFKDKLKSLRNLVDPVLKRRDEFTKRPTAVKALKEGLENLNGMISMVEGSIKKAAEDASSSASEVAVSPSSSASTSSSSSVAEGEDLDEDPYSSTTAAEAAQTDEAPPFKPYEYTNEDLLALTTKYDEVKKWLDEKLALQDKLGQHDDPAFLVSELESRGQELQRLVSETIMKTIKMQEMPKKAKASGGKKGAKGKSKKSKSSSVGASNQTGSDTSTPATSASSSTTTAKVTKSVKDEL</sequence>
<dbReference type="CDD" id="cd10230">
    <property type="entry name" value="ASKHA_NBD_HSP70_HYOU1"/>
    <property type="match status" value="1"/>
</dbReference>
<dbReference type="AlphaFoldDB" id="A0A0D2DWJ8"/>
<protein>
    <recommendedName>
        <fullName evidence="8">Actin-like ATPase domain-containing protein</fullName>
    </recommendedName>
</protein>
<evidence type="ECO:0000313" key="7">
    <source>
        <dbReference type="Proteomes" id="UP000054266"/>
    </source>
</evidence>
<dbReference type="FunFam" id="3.90.640.10:FF:000039">
    <property type="entry name" value="Hsp70 family chaperone Lhs1/Orp150"/>
    <property type="match status" value="1"/>
</dbReference>
<feature type="compositionally biased region" description="Low complexity" evidence="4">
    <location>
        <begin position="865"/>
        <end position="876"/>
    </location>
</feature>
<evidence type="ECO:0000256" key="1">
    <source>
        <dbReference type="ARBA" id="ARBA00022741"/>
    </source>
</evidence>
<dbReference type="InterPro" id="IPR043129">
    <property type="entry name" value="ATPase_NBD"/>
</dbReference>
<dbReference type="GO" id="GO:0140662">
    <property type="term" value="F:ATP-dependent protein folding chaperone"/>
    <property type="evidence" value="ECO:0007669"/>
    <property type="project" value="InterPro"/>
</dbReference>
<feature type="region of interest" description="Disordered" evidence="4">
    <location>
        <begin position="832"/>
        <end position="882"/>
    </location>
</feature>
<feature type="region of interest" description="Disordered" evidence="4">
    <location>
        <begin position="944"/>
        <end position="1009"/>
    </location>
</feature>
<dbReference type="InterPro" id="IPR013126">
    <property type="entry name" value="Hsp_70_fam"/>
</dbReference>
<keyword evidence="1" id="KW-0547">Nucleotide-binding</keyword>
<dbReference type="Pfam" id="PF00012">
    <property type="entry name" value="HSP70"/>
    <property type="match status" value="1"/>
</dbReference>
<feature type="compositionally biased region" description="Low complexity" evidence="4">
    <location>
        <begin position="630"/>
        <end position="662"/>
    </location>
</feature>
<name>A0A0D2DWJ8_9EURO</name>
<evidence type="ECO:0000256" key="5">
    <source>
        <dbReference type="SAM" id="SignalP"/>
    </source>
</evidence>
<dbReference type="GO" id="GO:0030968">
    <property type="term" value="P:endoplasmic reticulum unfolded protein response"/>
    <property type="evidence" value="ECO:0007669"/>
    <property type="project" value="TreeGrafter"/>
</dbReference>
<dbReference type="HOGENOM" id="CLU_005965_5_0_1"/>
<dbReference type="SUPFAM" id="SSF100934">
    <property type="entry name" value="Heat shock protein 70kD (HSP70), C-terminal subdomain"/>
    <property type="match status" value="1"/>
</dbReference>
<accession>A0A0D2DWJ8</accession>
<feature type="chain" id="PRO_5002251788" description="Actin-like ATPase domain-containing protein" evidence="5">
    <location>
        <begin position="30"/>
        <end position="1009"/>
    </location>
</feature>
<keyword evidence="3" id="KW-0143">Chaperone</keyword>
<dbReference type="PANTHER" id="PTHR45639:SF3">
    <property type="entry name" value="HYPOXIA UP-REGULATED PROTEIN 1"/>
    <property type="match status" value="1"/>
</dbReference>
<dbReference type="Gene3D" id="3.90.640.10">
    <property type="entry name" value="Actin, Chain A, domain 4"/>
    <property type="match status" value="1"/>
</dbReference>
<reference evidence="6 7" key="1">
    <citation type="submission" date="2015-01" db="EMBL/GenBank/DDBJ databases">
        <title>The Genome Sequence of Capronia semiimmersa CBS27337.</title>
        <authorList>
            <consortium name="The Broad Institute Genomics Platform"/>
            <person name="Cuomo C."/>
            <person name="de Hoog S."/>
            <person name="Gorbushina A."/>
            <person name="Stielow B."/>
            <person name="Teixiera M."/>
            <person name="Abouelleil A."/>
            <person name="Chapman S.B."/>
            <person name="Priest M."/>
            <person name="Young S.K."/>
            <person name="Wortman J."/>
            <person name="Nusbaum C."/>
            <person name="Birren B."/>
        </authorList>
    </citation>
    <scope>NUCLEOTIDE SEQUENCE [LARGE SCALE GENOMIC DNA]</scope>
    <source>
        <strain evidence="6 7">CBS 27337</strain>
    </source>
</reference>
<feature type="region of interest" description="Disordered" evidence="4">
    <location>
        <begin position="616"/>
        <end position="662"/>
    </location>
</feature>
<evidence type="ECO:0000256" key="2">
    <source>
        <dbReference type="ARBA" id="ARBA00022840"/>
    </source>
</evidence>
<evidence type="ECO:0000256" key="3">
    <source>
        <dbReference type="ARBA" id="ARBA00023186"/>
    </source>
</evidence>
<gene>
    <name evidence="6" type="ORF">PV04_05805</name>
</gene>
<dbReference type="FunFam" id="3.30.420.40:FF:000171">
    <property type="entry name" value="Heat shock 70 kDa protein 4"/>
    <property type="match status" value="1"/>
</dbReference>
<keyword evidence="5" id="KW-0732">Signal</keyword>
<feature type="compositionally biased region" description="Low complexity" evidence="4">
    <location>
        <begin position="832"/>
        <end position="852"/>
    </location>
</feature>
<dbReference type="EMBL" id="KN846959">
    <property type="protein sequence ID" value="KIW66472.1"/>
    <property type="molecule type" value="Genomic_DNA"/>
</dbReference>
<organism evidence="6 7">
    <name type="scientific">Phialophora macrospora</name>
    <dbReference type="NCBI Taxonomy" id="1851006"/>
    <lineage>
        <taxon>Eukaryota</taxon>
        <taxon>Fungi</taxon>
        <taxon>Dikarya</taxon>
        <taxon>Ascomycota</taxon>
        <taxon>Pezizomycotina</taxon>
        <taxon>Eurotiomycetes</taxon>
        <taxon>Chaetothyriomycetidae</taxon>
        <taxon>Chaetothyriales</taxon>
        <taxon>Herpotrichiellaceae</taxon>
        <taxon>Phialophora</taxon>
    </lineage>
</organism>
<dbReference type="PANTHER" id="PTHR45639">
    <property type="entry name" value="HSC70CB, ISOFORM G-RELATED"/>
    <property type="match status" value="1"/>
</dbReference>
<dbReference type="GO" id="GO:0034663">
    <property type="term" value="C:endoplasmic reticulum chaperone complex"/>
    <property type="evidence" value="ECO:0007669"/>
    <property type="project" value="TreeGrafter"/>
</dbReference>
<feature type="compositionally biased region" description="Basic residues" evidence="4">
    <location>
        <begin position="961"/>
        <end position="971"/>
    </location>
</feature>
<dbReference type="STRING" id="5601.A0A0D2DWJ8"/>
<keyword evidence="7" id="KW-1185">Reference proteome</keyword>
<dbReference type="InterPro" id="IPR029048">
    <property type="entry name" value="HSP70_C_sf"/>
</dbReference>
<dbReference type="Proteomes" id="UP000054266">
    <property type="component" value="Unassembled WGS sequence"/>
</dbReference>
<evidence type="ECO:0008006" key="8">
    <source>
        <dbReference type="Google" id="ProtNLM"/>
    </source>
</evidence>
<evidence type="ECO:0000313" key="6">
    <source>
        <dbReference type="EMBL" id="KIW66472.1"/>
    </source>
</evidence>
<keyword evidence="2" id="KW-0067">ATP-binding</keyword>
<dbReference type="Gene3D" id="3.30.30.30">
    <property type="match status" value="1"/>
</dbReference>